<evidence type="ECO:0000256" key="6">
    <source>
        <dbReference type="SAM" id="MobiDB-lite"/>
    </source>
</evidence>
<evidence type="ECO:0000256" key="4">
    <source>
        <dbReference type="ARBA" id="ARBA00022837"/>
    </source>
</evidence>
<keyword evidence="1" id="KW-0479">Metal-binding</keyword>
<feature type="compositionally biased region" description="Basic and acidic residues" evidence="6">
    <location>
        <begin position="820"/>
        <end position="833"/>
    </location>
</feature>
<evidence type="ECO:0000256" key="7">
    <source>
        <dbReference type="SAM" id="Phobius"/>
    </source>
</evidence>
<feature type="domain" description="EF-hand" evidence="9">
    <location>
        <begin position="333"/>
        <end position="368"/>
    </location>
</feature>
<evidence type="ECO:0000313" key="11">
    <source>
        <dbReference type="Proteomes" id="UP000289323"/>
    </source>
</evidence>
<name>A0A446B684_9PEZI</name>
<dbReference type="SUPFAM" id="SSF47473">
    <property type="entry name" value="EF-hand"/>
    <property type="match status" value="1"/>
</dbReference>
<sequence>MDTTAAASTLTRQRFSVAVLSLAAAATLGYFCYRIYSPPLPEPSPDRRLHRSNAVRHRRRSLPDVTHTHAHTHANDRGRDREPSEASTTSAETQPDENIDVNTVRPLNDAETVADEHVLDDNWYDDANNQFGGLQQRAGQNIVSLLFRVSEDNARRNAYVHRGCQCNSCGVTPIRGIRYRCANCVDFDLCEACESQGFHIKTHVFYKIRVPIPRLGARQLQPTWYPGDPDNCLRPLPKHLMPRLSKETGFERPELEALWEQWTFMANTEWREDPDELGLAMDRKTFERYLVPSGGYRHIAPNLLHDRMFAFYDDNNDDLIGFSEFLRGTAYRKRKDRLRRIFNGYDIDGDGYVSRRDFLRLFRAYYVVFKHLHKDIVDGLDDQLMSSTDVEQLVTSRQPLSSLFGREGGIAEADLGRPLEGKVVNLHTGEVRVTDGATRAVNESAPDTADRRSVLTSVYTRQAHGAESLFGPVTDNPRPAGERASGLEYLSGLLNPPSRVNELPALLVGERRDNGDFLFVLNGRGGQEGSGEAQETQARGEDAPTSGDHGTSASGEDRAEDRLGANGSSDGGVADEPDMRRPAYSAVSSRRIKVNARRKLFDRWKRRQFYLDEEEGVLPPEDWSDDDDVLASLSGPADDTKACQPPLSSRSRSSSKVRFAEDADDFDVRSNPSTSSRSIPERWGGMEIPDAERDVGKEIFYQVIQQAFNEMLDTIFKEKEDLAVQAAETKELRDKYRHAFESINPDEENEPQANLDSASGRSKSPRDQSLQELPDASGYSVDPAAAQPEGHPREEVEDDEDDGETSAEEDDDSLPPLIAEDERSGSAEFEVYRDPTMPQFRPNSIPTVREREPKQREPPSSSSVPSIEGVTPPETRVPPSAPGKPTSMSAGTGTGARGSASPVPIPRSTLIQWRRLDLAEEEAKTRGGWGRLNYDEFERAYKAADARGTRMDYLGTWVDFCIPCV</sequence>
<dbReference type="PROSITE" id="PS00018">
    <property type="entry name" value="EF_HAND_1"/>
    <property type="match status" value="1"/>
</dbReference>
<evidence type="ECO:0000259" key="8">
    <source>
        <dbReference type="PROSITE" id="PS50135"/>
    </source>
</evidence>
<accession>A0A446B684</accession>
<keyword evidence="7" id="KW-0812">Transmembrane</keyword>
<protein>
    <submittedName>
        <fullName evidence="10">6d4a0091-ce82-4c5e-becf-8b492a35f6f3</fullName>
    </submittedName>
</protein>
<dbReference type="InterPro" id="IPR018247">
    <property type="entry name" value="EF_Hand_1_Ca_BS"/>
</dbReference>
<dbReference type="InterPro" id="IPR000433">
    <property type="entry name" value="Znf_ZZ"/>
</dbReference>
<feature type="compositionally biased region" description="Low complexity" evidence="6">
    <location>
        <begin position="886"/>
        <end position="901"/>
    </location>
</feature>
<feature type="compositionally biased region" description="Basic and acidic residues" evidence="6">
    <location>
        <begin position="73"/>
        <end position="84"/>
    </location>
</feature>
<dbReference type="EMBL" id="OUUZ01000001">
    <property type="protein sequence ID" value="SPQ17982.1"/>
    <property type="molecule type" value="Genomic_DNA"/>
</dbReference>
<keyword evidence="4" id="KW-0106">Calcium</keyword>
<dbReference type="Gene3D" id="3.30.60.90">
    <property type="match status" value="1"/>
</dbReference>
<feature type="region of interest" description="Disordered" evidence="6">
    <location>
        <begin position="41"/>
        <end position="100"/>
    </location>
</feature>
<dbReference type="PANTHER" id="PTHR15090">
    <property type="entry name" value="SEQUESTOSOME 1-RELATED"/>
    <property type="match status" value="1"/>
</dbReference>
<keyword evidence="7" id="KW-0472">Membrane</keyword>
<organism evidence="10 11">
    <name type="scientific">Thermothielavioides terrestris</name>
    <dbReference type="NCBI Taxonomy" id="2587410"/>
    <lineage>
        <taxon>Eukaryota</taxon>
        <taxon>Fungi</taxon>
        <taxon>Dikarya</taxon>
        <taxon>Ascomycota</taxon>
        <taxon>Pezizomycotina</taxon>
        <taxon>Sordariomycetes</taxon>
        <taxon>Sordariomycetidae</taxon>
        <taxon>Sordariales</taxon>
        <taxon>Chaetomiaceae</taxon>
        <taxon>Thermothielavioides</taxon>
    </lineage>
</organism>
<keyword evidence="7" id="KW-1133">Transmembrane helix</keyword>
<dbReference type="PANTHER" id="PTHR15090:SF8">
    <property type="entry name" value="ZZ-TYPE ZINC FINGER-CONTAINING PROTEIN"/>
    <property type="match status" value="1"/>
</dbReference>
<evidence type="ECO:0000256" key="2">
    <source>
        <dbReference type="ARBA" id="ARBA00022771"/>
    </source>
</evidence>
<dbReference type="PROSITE" id="PS50135">
    <property type="entry name" value="ZF_ZZ_2"/>
    <property type="match status" value="1"/>
</dbReference>
<evidence type="ECO:0000256" key="5">
    <source>
        <dbReference type="PROSITE-ProRule" id="PRU00228"/>
    </source>
</evidence>
<feature type="compositionally biased region" description="Acidic residues" evidence="6">
    <location>
        <begin position="795"/>
        <end position="813"/>
    </location>
</feature>
<feature type="compositionally biased region" description="Basic residues" evidence="6">
    <location>
        <begin position="48"/>
        <end position="60"/>
    </location>
</feature>
<keyword evidence="2 5" id="KW-0863">Zinc-finger</keyword>
<dbReference type="SUPFAM" id="SSF57850">
    <property type="entry name" value="RING/U-box"/>
    <property type="match status" value="1"/>
</dbReference>
<feature type="region of interest" description="Disordered" evidence="6">
    <location>
        <begin position="737"/>
        <end position="905"/>
    </location>
</feature>
<dbReference type="Pfam" id="PF13405">
    <property type="entry name" value="EF-hand_6"/>
    <property type="match status" value="1"/>
</dbReference>
<evidence type="ECO:0000313" key="10">
    <source>
        <dbReference type="EMBL" id="SPQ17982.1"/>
    </source>
</evidence>
<reference evidence="10 11" key="1">
    <citation type="submission" date="2018-04" db="EMBL/GenBank/DDBJ databases">
        <authorList>
            <person name="Huttner S."/>
            <person name="Dainat J."/>
        </authorList>
    </citation>
    <scope>NUCLEOTIDE SEQUENCE [LARGE SCALE GENOMIC DNA]</scope>
</reference>
<evidence type="ECO:0000259" key="9">
    <source>
        <dbReference type="PROSITE" id="PS50222"/>
    </source>
</evidence>
<dbReference type="SMART" id="SM00054">
    <property type="entry name" value="EFh"/>
    <property type="match status" value="2"/>
</dbReference>
<dbReference type="InterPro" id="IPR011992">
    <property type="entry name" value="EF-hand-dom_pair"/>
</dbReference>
<dbReference type="CDD" id="cd00051">
    <property type="entry name" value="EFh"/>
    <property type="match status" value="1"/>
</dbReference>
<evidence type="ECO:0000256" key="1">
    <source>
        <dbReference type="ARBA" id="ARBA00022723"/>
    </source>
</evidence>
<keyword evidence="3" id="KW-0862">Zinc</keyword>
<dbReference type="GO" id="GO:0008270">
    <property type="term" value="F:zinc ion binding"/>
    <property type="evidence" value="ECO:0007669"/>
    <property type="project" value="UniProtKB-KW"/>
</dbReference>
<dbReference type="InterPro" id="IPR052260">
    <property type="entry name" value="Autophagy_Rcpt_SigReg"/>
</dbReference>
<proteinExistence type="predicted"/>
<dbReference type="AlphaFoldDB" id="A0A446B684"/>
<feature type="compositionally biased region" description="Acidic residues" evidence="6">
    <location>
        <begin position="617"/>
        <end position="629"/>
    </location>
</feature>
<feature type="domain" description="ZZ-type" evidence="8">
    <location>
        <begin position="161"/>
        <end position="213"/>
    </location>
</feature>
<feature type="region of interest" description="Disordered" evidence="6">
    <location>
        <begin position="617"/>
        <end position="687"/>
    </location>
</feature>
<dbReference type="InterPro" id="IPR043145">
    <property type="entry name" value="Znf_ZZ_sf"/>
</dbReference>
<dbReference type="Pfam" id="PF00569">
    <property type="entry name" value="ZZ"/>
    <property type="match status" value="1"/>
</dbReference>
<feature type="transmembrane region" description="Helical" evidence="7">
    <location>
        <begin position="15"/>
        <end position="36"/>
    </location>
</feature>
<dbReference type="Proteomes" id="UP000289323">
    <property type="component" value="Unassembled WGS sequence"/>
</dbReference>
<dbReference type="InterPro" id="IPR002048">
    <property type="entry name" value="EF_hand_dom"/>
</dbReference>
<dbReference type="SMART" id="SM00291">
    <property type="entry name" value="ZnF_ZZ"/>
    <property type="match status" value="1"/>
</dbReference>
<gene>
    <name evidence="10" type="ORF">TT172_LOCUS401</name>
</gene>
<dbReference type="PROSITE" id="PS50222">
    <property type="entry name" value="EF_HAND_2"/>
    <property type="match status" value="1"/>
</dbReference>
<feature type="compositionally biased region" description="Basic and acidic residues" evidence="6">
    <location>
        <begin position="848"/>
        <end position="857"/>
    </location>
</feature>
<dbReference type="GO" id="GO:0005509">
    <property type="term" value="F:calcium ion binding"/>
    <property type="evidence" value="ECO:0007669"/>
    <property type="project" value="InterPro"/>
</dbReference>
<dbReference type="PROSITE" id="PS01357">
    <property type="entry name" value="ZF_ZZ_1"/>
    <property type="match status" value="1"/>
</dbReference>
<evidence type="ECO:0000256" key="3">
    <source>
        <dbReference type="ARBA" id="ARBA00022833"/>
    </source>
</evidence>
<feature type="region of interest" description="Disordered" evidence="6">
    <location>
        <begin position="519"/>
        <end position="588"/>
    </location>
</feature>
<dbReference type="CDD" id="cd02340">
    <property type="entry name" value="ZZ_NBR1_like"/>
    <property type="match status" value="1"/>
</dbReference>
<dbReference type="Gene3D" id="1.10.238.10">
    <property type="entry name" value="EF-hand"/>
    <property type="match status" value="1"/>
</dbReference>
<feature type="compositionally biased region" description="Polar residues" evidence="6">
    <location>
        <begin position="751"/>
        <end position="771"/>
    </location>
</feature>